<accession>A0ABV9LTE2</accession>
<proteinExistence type="predicted"/>
<evidence type="ECO:0000256" key="1">
    <source>
        <dbReference type="SAM" id="Phobius"/>
    </source>
</evidence>
<dbReference type="PIRSF" id="PIRSF031679">
    <property type="entry name" value="Mtase_Alr7345_prd"/>
    <property type="match status" value="1"/>
</dbReference>
<keyword evidence="2" id="KW-0489">Methyltransferase</keyword>
<keyword evidence="3" id="KW-1185">Reference proteome</keyword>
<keyword evidence="1" id="KW-0812">Transmembrane</keyword>
<dbReference type="SUPFAM" id="SSF53335">
    <property type="entry name" value="S-adenosyl-L-methionine-dependent methyltransferases"/>
    <property type="match status" value="1"/>
</dbReference>
<feature type="transmembrane region" description="Helical" evidence="1">
    <location>
        <begin position="7"/>
        <end position="29"/>
    </location>
</feature>
<keyword evidence="2" id="KW-0808">Transferase</keyword>
<dbReference type="GO" id="GO:0008168">
    <property type="term" value="F:methyltransferase activity"/>
    <property type="evidence" value="ECO:0007669"/>
    <property type="project" value="UniProtKB-KW"/>
</dbReference>
<dbReference type="EMBL" id="JBHSGU010000002">
    <property type="protein sequence ID" value="MFC4699106.1"/>
    <property type="molecule type" value="Genomic_DNA"/>
</dbReference>
<dbReference type="Gene3D" id="3.40.50.150">
    <property type="entry name" value="Vaccinia Virus protein VP39"/>
    <property type="match status" value="1"/>
</dbReference>
<dbReference type="InterPro" id="IPR029063">
    <property type="entry name" value="SAM-dependent_MTases_sf"/>
</dbReference>
<sequence length="299" mass="32778">MFLSQSLFIRLATSILIAAMGLTSALFYAKAHDGNEQLAGVVLDRAADKRARDASRHPVQTLSFFHLEPSMRVAEALPGTGWYSEIIANYLGENGALYGINYNESMWPLFGFFTPERIEQMSARTAAFPELVANLADNGITAGGFTFDTAPKNLNSTLDRVLFVRALHNLARFESEAGTLSQALKVTYELLKDDGLVGVVQHRAPANADDKWADGSAGYLKESFVIERFEDAGFELVAKSEINANSKDKPTTDDIVWRLPPSFNGTGDDPAKRAAVEAIGESDRMTLLFKKKGAKVRLH</sequence>
<protein>
    <submittedName>
        <fullName evidence="2">Class I SAM-dependent methyltransferase</fullName>
    </submittedName>
</protein>
<gene>
    <name evidence="2" type="ORF">ACFO4O_02925</name>
</gene>
<dbReference type="InterPro" id="IPR016980">
    <property type="entry name" value="S-AdoMet-dep_MeTrfase_Alr7345"/>
</dbReference>
<comment type="caution">
    <text evidence="2">The sequence shown here is derived from an EMBL/GenBank/DDBJ whole genome shotgun (WGS) entry which is preliminary data.</text>
</comment>
<dbReference type="Proteomes" id="UP001595897">
    <property type="component" value="Unassembled WGS sequence"/>
</dbReference>
<keyword evidence="1" id="KW-0472">Membrane</keyword>
<name>A0ABV9LTE2_9ALTE</name>
<evidence type="ECO:0000313" key="2">
    <source>
        <dbReference type="EMBL" id="MFC4699106.1"/>
    </source>
</evidence>
<evidence type="ECO:0000313" key="3">
    <source>
        <dbReference type="Proteomes" id="UP001595897"/>
    </source>
</evidence>
<keyword evidence="1" id="KW-1133">Transmembrane helix</keyword>
<organism evidence="2 3">
    <name type="scientific">Glaciecola siphonariae</name>
    <dbReference type="NCBI Taxonomy" id="521012"/>
    <lineage>
        <taxon>Bacteria</taxon>
        <taxon>Pseudomonadati</taxon>
        <taxon>Pseudomonadota</taxon>
        <taxon>Gammaproteobacteria</taxon>
        <taxon>Alteromonadales</taxon>
        <taxon>Alteromonadaceae</taxon>
        <taxon>Glaciecola</taxon>
    </lineage>
</organism>
<dbReference type="RefSeq" id="WP_382405846.1">
    <property type="nucleotide sequence ID" value="NZ_JBHSGU010000002.1"/>
</dbReference>
<dbReference type="GO" id="GO:0032259">
    <property type="term" value="P:methylation"/>
    <property type="evidence" value="ECO:0007669"/>
    <property type="project" value="UniProtKB-KW"/>
</dbReference>
<reference evidence="3" key="1">
    <citation type="journal article" date="2019" name="Int. J. Syst. Evol. Microbiol.">
        <title>The Global Catalogue of Microorganisms (GCM) 10K type strain sequencing project: providing services to taxonomists for standard genome sequencing and annotation.</title>
        <authorList>
            <consortium name="The Broad Institute Genomics Platform"/>
            <consortium name="The Broad Institute Genome Sequencing Center for Infectious Disease"/>
            <person name="Wu L."/>
            <person name="Ma J."/>
        </authorList>
    </citation>
    <scope>NUCLEOTIDE SEQUENCE [LARGE SCALE GENOMIC DNA]</scope>
    <source>
        <strain evidence="3">KACC 12507</strain>
    </source>
</reference>